<name>A0A371FE19_MUCPR</name>
<comment type="caution">
    <text evidence="1">The sequence shown here is derived from an EMBL/GenBank/DDBJ whole genome shotgun (WGS) entry which is preliminary data.</text>
</comment>
<evidence type="ECO:0000313" key="2">
    <source>
        <dbReference type="Proteomes" id="UP000257109"/>
    </source>
</evidence>
<accession>A0A371FE19</accession>
<dbReference type="AlphaFoldDB" id="A0A371FE19"/>
<gene>
    <name evidence="1" type="ORF">CR513_43453</name>
</gene>
<proteinExistence type="predicted"/>
<evidence type="ECO:0000313" key="1">
    <source>
        <dbReference type="EMBL" id="RDX76538.1"/>
    </source>
</evidence>
<dbReference type="EMBL" id="QJKJ01009469">
    <property type="protein sequence ID" value="RDX76538.1"/>
    <property type="molecule type" value="Genomic_DNA"/>
</dbReference>
<organism evidence="1 2">
    <name type="scientific">Mucuna pruriens</name>
    <name type="common">Velvet bean</name>
    <name type="synonym">Dolichos pruriens</name>
    <dbReference type="NCBI Taxonomy" id="157652"/>
    <lineage>
        <taxon>Eukaryota</taxon>
        <taxon>Viridiplantae</taxon>
        <taxon>Streptophyta</taxon>
        <taxon>Embryophyta</taxon>
        <taxon>Tracheophyta</taxon>
        <taxon>Spermatophyta</taxon>
        <taxon>Magnoliopsida</taxon>
        <taxon>eudicotyledons</taxon>
        <taxon>Gunneridae</taxon>
        <taxon>Pentapetalae</taxon>
        <taxon>rosids</taxon>
        <taxon>fabids</taxon>
        <taxon>Fabales</taxon>
        <taxon>Fabaceae</taxon>
        <taxon>Papilionoideae</taxon>
        <taxon>50 kb inversion clade</taxon>
        <taxon>NPAAA clade</taxon>
        <taxon>indigoferoid/millettioid clade</taxon>
        <taxon>Phaseoleae</taxon>
        <taxon>Mucuna</taxon>
    </lineage>
</organism>
<dbReference type="OrthoDB" id="1420404at2759"/>
<protein>
    <submittedName>
        <fullName evidence="1">Uncharacterized protein</fullName>
    </submittedName>
</protein>
<keyword evidence="2" id="KW-1185">Reference proteome</keyword>
<feature type="non-terminal residue" evidence="1">
    <location>
        <position position="177"/>
    </location>
</feature>
<reference evidence="1" key="1">
    <citation type="submission" date="2018-05" db="EMBL/GenBank/DDBJ databases">
        <title>Draft genome of Mucuna pruriens seed.</title>
        <authorList>
            <person name="Nnadi N.E."/>
            <person name="Vos R."/>
            <person name="Hasami M.H."/>
            <person name="Devisetty U.K."/>
            <person name="Aguiy J.C."/>
        </authorList>
    </citation>
    <scope>NUCLEOTIDE SEQUENCE [LARGE SCALE GENOMIC DNA]</scope>
    <source>
        <strain evidence="1">JCA_2017</strain>
    </source>
</reference>
<sequence>MLRRLKNEVYQIGTVAEDTIVLLLTLLTVEFSSTNNFEEQMEDNNKRTLQELAISDIVYQSWWIQRRPPQAFEKIPCGLFHNEAVGDTRGLHQNEGVPILLGQSNKRLPILFNIWGDMKRMFVEKFFLASRTATIKKEICLTMMDRSMIDAASGGALMDKMPAATEHLISNMASNTQ</sequence>
<dbReference type="Proteomes" id="UP000257109">
    <property type="component" value="Unassembled WGS sequence"/>
</dbReference>